<dbReference type="AlphaFoldDB" id="A0A7T8GQ00"/>
<keyword evidence="2" id="KW-1185">Reference proteome</keyword>
<gene>
    <name evidence="1" type="ORF">FKW44_023609</name>
</gene>
<dbReference type="EMBL" id="CP045907">
    <property type="protein sequence ID" value="QQP35400.1"/>
    <property type="molecule type" value="Genomic_DNA"/>
</dbReference>
<proteinExistence type="predicted"/>
<evidence type="ECO:0000313" key="1">
    <source>
        <dbReference type="EMBL" id="QQP35400.1"/>
    </source>
</evidence>
<reference evidence="2" key="1">
    <citation type="submission" date="2021-01" db="EMBL/GenBank/DDBJ databases">
        <title>Caligus Genome Assembly.</title>
        <authorList>
            <person name="Gallardo-Escarate C."/>
        </authorList>
    </citation>
    <scope>NUCLEOTIDE SEQUENCE [LARGE SCALE GENOMIC DNA]</scope>
</reference>
<evidence type="ECO:0000313" key="2">
    <source>
        <dbReference type="Proteomes" id="UP000595437"/>
    </source>
</evidence>
<sequence>MEAKRQRVADLLHAQVKVIDIMEIVSAARPSCMMSRRSLRLARASKERLE</sequence>
<name>A0A7T8GQ00_CALRO</name>
<accession>A0A7T8GQ00</accession>
<dbReference type="Proteomes" id="UP000595437">
    <property type="component" value="Chromosome 18"/>
</dbReference>
<feature type="non-terminal residue" evidence="1">
    <location>
        <position position="50"/>
    </location>
</feature>
<protein>
    <submittedName>
        <fullName evidence="1">Uncharacterized protein</fullName>
    </submittedName>
</protein>
<organism evidence="1 2">
    <name type="scientific">Caligus rogercresseyi</name>
    <name type="common">Sea louse</name>
    <dbReference type="NCBI Taxonomy" id="217165"/>
    <lineage>
        <taxon>Eukaryota</taxon>
        <taxon>Metazoa</taxon>
        <taxon>Ecdysozoa</taxon>
        <taxon>Arthropoda</taxon>
        <taxon>Crustacea</taxon>
        <taxon>Multicrustacea</taxon>
        <taxon>Hexanauplia</taxon>
        <taxon>Copepoda</taxon>
        <taxon>Siphonostomatoida</taxon>
        <taxon>Caligidae</taxon>
        <taxon>Caligus</taxon>
    </lineage>
</organism>